<name>A0ACC0CKA0_9PEZI</name>
<keyword evidence="2" id="KW-1185">Reference proteome</keyword>
<keyword evidence="1" id="KW-0560">Oxidoreductase</keyword>
<accession>A0ACC0CKA0</accession>
<dbReference type="Proteomes" id="UP001497680">
    <property type="component" value="Unassembled WGS sequence"/>
</dbReference>
<dbReference type="EMBL" id="MU394423">
    <property type="protein sequence ID" value="KAI6080772.1"/>
    <property type="molecule type" value="Genomic_DNA"/>
</dbReference>
<reference evidence="1 2" key="1">
    <citation type="journal article" date="2022" name="New Phytol.">
        <title>Ecological generalism drives hyperdiversity of secondary metabolite gene clusters in xylarialean endophytes.</title>
        <authorList>
            <person name="Franco M.E.E."/>
            <person name="Wisecaver J.H."/>
            <person name="Arnold A.E."/>
            <person name="Ju Y.M."/>
            <person name="Slot J.C."/>
            <person name="Ahrendt S."/>
            <person name="Moore L.P."/>
            <person name="Eastman K.E."/>
            <person name="Scott K."/>
            <person name="Konkel Z."/>
            <person name="Mondo S.J."/>
            <person name="Kuo A."/>
            <person name="Hayes R.D."/>
            <person name="Haridas S."/>
            <person name="Andreopoulos B."/>
            <person name="Riley R."/>
            <person name="LaButti K."/>
            <person name="Pangilinan J."/>
            <person name="Lipzen A."/>
            <person name="Amirebrahimi M."/>
            <person name="Yan J."/>
            <person name="Adam C."/>
            <person name="Keymanesh K."/>
            <person name="Ng V."/>
            <person name="Louie K."/>
            <person name="Northen T."/>
            <person name="Drula E."/>
            <person name="Henrissat B."/>
            <person name="Hsieh H.M."/>
            <person name="Youens-Clark K."/>
            <person name="Lutzoni F."/>
            <person name="Miadlikowska J."/>
            <person name="Eastwood D.C."/>
            <person name="Hamelin R.C."/>
            <person name="Grigoriev I.V."/>
            <person name="U'Ren J.M."/>
        </authorList>
    </citation>
    <scope>NUCLEOTIDE SEQUENCE [LARGE SCALE GENOMIC DNA]</scope>
    <source>
        <strain evidence="1 2">ER1909</strain>
    </source>
</reference>
<sequence length="415" mass="45853">MASENTKPRILIVGGGLGGLTLAQCLRKQNIPFQIFERDLTPVSRLSGWAIALHTMLEDLLSSMPSDLPPLKESVHHLSPLNLESQICLYINGKRLVAESTPDAPIIRANRYRFRKWLSTQIPIQWGKRVAGVEEDEDEVRVHFEDGTTATGDILVGADGVNSIVREHVLQRPNSEILQTFPATMAVGEVTVSGKLFENQLALGHSCWVKSGPPSAGYFVFCGLREVSPDGKSGSYYWYVVNEDPDIGKEDHWLHSASQAEKLKHSIKITRLLEPRFTEIIRSTPVSGMRTHPLLVRDAIIHDLPVSRITLLGDAMHPMTPFRGEGGVHAIRDALNLGKVLGQLESNDTQEIKSLLGPYQEEMIERGIPAVQGSRIQGSNAHNTNTSAESKIISWGQVPKHAPEETISLEKCLPK</sequence>
<keyword evidence="1" id="KW-0503">Monooxygenase</keyword>
<evidence type="ECO:0000313" key="2">
    <source>
        <dbReference type="Proteomes" id="UP001497680"/>
    </source>
</evidence>
<proteinExistence type="predicted"/>
<gene>
    <name evidence="1" type="ORF">F4821DRAFT_48228</name>
</gene>
<organism evidence="1 2">
    <name type="scientific">Hypoxylon rubiginosum</name>
    <dbReference type="NCBI Taxonomy" id="110542"/>
    <lineage>
        <taxon>Eukaryota</taxon>
        <taxon>Fungi</taxon>
        <taxon>Dikarya</taxon>
        <taxon>Ascomycota</taxon>
        <taxon>Pezizomycotina</taxon>
        <taxon>Sordariomycetes</taxon>
        <taxon>Xylariomycetidae</taxon>
        <taxon>Xylariales</taxon>
        <taxon>Hypoxylaceae</taxon>
        <taxon>Hypoxylon</taxon>
    </lineage>
</organism>
<protein>
    <submittedName>
        <fullName evidence="1">Monooxygenase</fullName>
    </submittedName>
</protein>
<comment type="caution">
    <text evidence="1">The sequence shown here is derived from an EMBL/GenBank/DDBJ whole genome shotgun (WGS) entry which is preliminary data.</text>
</comment>
<evidence type="ECO:0000313" key="1">
    <source>
        <dbReference type="EMBL" id="KAI6080772.1"/>
    </source>
</evidence>